<feature type="chain" id="PRO_5041640668" evidence="1">
    <location>
        <begin position="22"/>
        <end position="153"/>
    </location>
</feature>
<dbReference type="Proteomes" id="UP000682928">
    <property type="component" value="Chromosome"/>
</dbReference>
<protein>
    <submittedName>
        <fullName evidence="2">Lipoprotein Lmo0207</fullName>
    </submittedName>
</protein>
<keyword evidence="2" id="KW-0449">Lipoprotein</keyword>
<sequence>MNILKKLGALVFTAFVVVALSGCGDKEESKTFTWSDGKTDLSLTYYYKNDVVLRQTAKNTLHYAGLGVANKEEAMQRLGPISEKYKEIKGVEESLDYGDTSATETLTVDYSKVDRDALQKIQGAEFTGDVKEGVSMSKSEALLKSRGFKEVKE</sequence>
<accession>A0AA86J1X2</accession>
<dbReference type="SUPFAM" id="SSF160704">
    <property type="entry name" value="YehR-like"/>
    <property type="match status" value="1"/>
</dbReference>
<evidence type="ECO:0000313" key="2">
    <source>
        <dbReference type="EMBL" id="BCU54878.1"/>
    </source>
</evidence>
<proteinExistence type="predicted"/>
<organism evidence="2 3">
    <name type="scientific">Enterobacter kobei</name>
    <dbReference type="NCBI Taxonomy" id="208224"/>
    <lineage>
        <taxon>Bacteria</taxon>
        <taxon>Pseudomonadati</taxon>
        <taxon>Pseudomonadota</taxon>
        <taxon>Gammaproteobacteria</taxon>
        <taxon>Enterobacterales</taxon>
        <taxon>Enterobacteriaceae</taxon>
        <taxon>Enterobacter</taxon>
        <taxon>Enterobacter cloacae complex</taxon>
    </lineage>
</organism>
<feature type="signal peptide" evidence="1">
    <location>
        <begin position="1"/>
        <end position="21"/>
    </location>
</feature>
<dbReference type="Gene3D" id="3.30.1830.10">
    <property type="entry name" value="YehR-like"/>
    <property type="match status" value="1"/>
</dbReference>
<dbReference type="PIRSF" id="PIRSF006187">
    <property type="entry name" value="DUF1307"/>
    <property type="match status" value="1"/>
</dbReference>
<name>A0AA86J1X2_9ENTR</name>
<dbReference type="InterPro" id="IPR036699">
    <property type="entry name" value="YehR-like_sf"/>
</dbReference>
<dbReference type="InterPro" id="IPR009736">
    <property type="entry name" value="DUF1307"/>
</dbReference>
<dbReference type="EMBL" id="AP024590">
    <property type="protein sequence ID" value="BCU54878.1"/>
    <property type="molecule type" value="Genomic_DNA"/>
</dbReference>
<evidence type="ECO:0000313" key="3">
    <source>
        <dbReference type="Proteomes" id="UP000682928"/>
    </source>
</evidence>
<reference evidence="2" key="1">
    <citation type="submission" date="2021-04" db="EMBL/GenBank/DDBJ databases">
        <title>Difference and commonality of drug resistance evolution in various bacteria. and drug sensitivity profiles.</title>
        <authorList>
            <person name="Maeda T."/>
            <person name="Shibai A."/>
            <person name="Kawada K."/>
            <person name="Kotani H."/>
            <person name="Tarusawa Y."/>
            <person name="Tanabe K."/>
            <person name="Furusawa C."/>
        </authorList>
    </citation>
    <scope>NUCLEOTIDE SEQUENCE</scope>
    <source>
        <strain evidence="2">JCM 8580</strain>
    </source>
</reference>
<keyword evidence="1" id="KW-0732">Signal</keyword>
<dbReference type="PROSITE" id="PS51257">
    <property type="entry name" value="PROKAR_LIPOPROTEIN"/>
    <property type="match status" value="1"/>
</dbReference>
<dbReference type="Pfam" id="PF06998">
    <property type="entry name" value="DUF1307"/>
    <property type="match status" value="1"/>
</dbReference>
<dbReference type="AlphaFoldDB" id="A0AA86J1X2"/>
<dbReference type="RefSeq" id="WP_088219161.1">
    <property type="nucleotide sequence ID" value="NZ_AP024590.1"/>
</dbReference>
<evidence type="ECO:0000256" key="1">
    <source>
        <dbReference type="SAM" id="SignalP"/>
    </source>
</evidence>
<gene>
    <name evidence="2" type="ORF">ENKO_14720</name>
</gene>